<dbReference type="Proteomes" id="UP000271678">
    <property type="component" value="Unassembled WGS sequence"/>
</dbReference>
<protein>
    <submittedName>
        <fullName evidence="2">(2Fe-2S)-binding protein</fullName>
    </submittedName>
</protein>
<evidence type="ECO:0000313" key="2">
    <source>
        <dbReference type="EMBL" id="RNI24907.1"/>
    </source>
</evidence>
<gene>
    <name evidence="2" type="ORF">EFY87_04290</name>
</gene>
<dbReference type="InterPro" id="IPR024726">
    <property type="entry name" value="FhuF_C"/>
</dbReference>
<evidence type="ECO:0000259" key="1">
    <source>
        <dbReference type="Pfam" id="PF11575"/>
    </source>
</evidence>
<dbReference type="EMBL" id="RJJQ01000002">
    <property type="protein sequence ID" value="RNI24907.1"/>
    <property type="molecule type" value="Genomic_DNA"/>
</dbReference>
<feature type="domain" description="Ferric siderophore reductase C-terminal" evidence="1">
    <location>
        <begin position="196"/>
        <end position="215"/>
    </location>
</feature>
<proteinExistence type="predicted"/>
<dbReference type="OrthoDB" id="3290158at2"/>
<organism evidence="2 3">
    <name type="scientific">Flexivirga caeni</name>
    <dbReference type="NCBI Taxonomy" id="2294115"/>
    <lineage>
        <taxon>Bacteria</taxon>
        <taxon>Bacillati</taxon>
        <taxon>Actinomycetota</taxon>
        <taxon>Actinomycetes</taxon>
        <taxon>Micrococcales</taxon>
        <taxon>Dermacoccaceae</taxon>
        <taxon>Flexivirga</taxon>
    </lineage>
</organism>
<accession>A0A3M9MIC9</accession>
<name>A0A3M9MIC9_9MICO</name>
<dbReference type="RefSeq" id="WP_123270195.1">
    <property type="nucleotide sequence ID" value="NZ_RJJQ01000002.1"/>
</dbReference>
<reference evidence="2 3" key="1">
    <citation type="submission" date="2018-11" db="EMBL/GenBank/DDBJ databases">
        <title>Draft genome of Simplicispira Flexivirga sp. BO-16.</title>
        <authorList>
            <person name="Im W.T."/>
        </authorList>
    </citation>
    <scope>NUCLEOTIDE SEQUENCE [LARGE SCALE GENOMIC DNA]</scope>
    <source>
        <strain evidence="2 3">BO-16</strain>
    </source>
</reference>
<dbReference type="Pfam" id="PF11575">
    <property type="entry name" value="FhuF_C"/>
    <property type="match status" value="1"/>
</dbReference>
<sequence>MNDALGLGPALAFDLHRAGETPSGDWQLLSALISERAVRDRVERTRDALTPHGAERIDARTAAATVQFGLVARLVAAWVCAQSMGRDLALNAGTIWWSQPPGGWLQLSFATELREDTRNPLQHGAITELTEAIHTLYDVSPHVLWGNVGSAANSTITLLRASRPDLVDAARAAADRLLTDPRVDGGTLRTGPAYRRASCCLIYRANGAICGDCVLQNRRRN</sequence>
<dbReference type="AlphaFoldDB" id="A0A3M9MIC9"/>
<dbReference type="GO" id="GO:0051537">
    <property type="term" value="F:2 iron, 2 sulfur cluster binding"/>
    <property type="evidence" value="ECO:0007669"/>
    <property type="project" value="InterPro"/>
</dbReference>
<evidence type="ECO:0000313" key="3">
    <source>
        <dbReference type="Proteomes" id="UP000271678"/>
    </source>
</evidence>
<comment type="caution">
    <text evidence="2">The sequence shown here is derived from an EMBL/GenBank/DDBJ whole genome shotgun (WGS) entry which is preliminary data.</text>
</comment>
<keyword evidence="3" id="KW-1185">Reference proteome</keyword>